<evidence type="ECO:0000313" key="2">
    <source>
        <dbReference type="EMBL" id="PJE95087.1"/>
    </source>
</evidence>
<evidence type="ECO:0000313" key="3">
    <source>
        <dbReference type="Proteomes" id="UP000230407"/>
    </source>
</evidence>
<dbReference type="RefSeq" id="WP_100204339.1">
    <property type="nucleotide sequence ID" value="NZ_PGGW01000067.1"/>
</dbReference>
<organism evidence="2 3">
    <name type="scientific">Streptomyces carminius</name>
    <dbReference type="NCBI Taxonomy" id="2665496"/>
    <lineage>
        <taxon>Bacteria</taxon>
        <taxon>Bacillati</taxon>
        <taxon>Actinomycetota</taxon>
        <taxon>Actinomycetes</taxon>
        <taxon>Kitasatosporales</taxon>
        <taxon>Streptomycetaceae</taxon>
        <taxon>Streptomyces</taxon>
    </lineage>
</organism>
<name>A0A2M8LT03_9ACTN</name>
<feature type="region of interest" description="Disordered" evidence="1">
    <location>
        <begin position="1"/>
        <end position="20"/>
    </location>
</feature>
<gene>
    <name evidence="2" type="ORF">CUT44_25910</name>
</gene>
<accession>A0A2M8LT03</accession>
<reference evidence="2 3" key="1">
    <citation type="submission" date="2017-11" db="EMBL/GenBank/DDBJ databases">
        <title>Streptomyces carmine sp. nov., a novel actinomycete isolated from Sophora alopecuroides in Xinjiang, China.</title>
        <authorList>
            <person name="Wang Y."/>
            <person name="Luo X."/>
            <person name="Wan C."/>
            <person name="Zhang L."/>
        </authorList>
    </citation>
    <scope>NUCLEOTIDE SEQUENCE [LARGE SCALE GENOMIC DNA]</scope>
    <source>
        <strain evidence="2 3">TRM SA0054</strain>
    </source>
</reference>
<evidence type="ECO:0000256" key="1">
    <source>
        <dbReference type="SAM" id="MobiDB-lite"/>
    </source>
</evidence>
<sequence>MTGLDPEDLTHTSPYPAEHVNRFGEYGTHEFGMRPEAYGPGPDVDLTPLRERDLTAAAPHQAA</sequence>
<evidence type="ECO:0008006" key="4">
    <source>
        <dbReference type="Google" id="ProtNLM"/>
    </source>
</evidence>
<feature type="region of interest" description="Disordered" evidence="1">
    <location>
        <begin position="31"/>
        <end position="63"/>
    </location>
</feature>
<proteinExistence type="predicted"/>
<protein>
    <recommendedName>
        <fullName evidence="4">Tn3 transposase DDE domain-containing protein</fullName>
    </recommendedName>
</protein>
<comment type="caution">
    <text evidence="2">The sequence shown here is derived from an EMBL/GenBank/DDBJ whole genome shotgun (WGS) entry which is preliminary data.</text>
</comment>
<dbReference type="EMBL" id="PGGW01000067">
    <property type="protein sequence ID" value="PJE95087.1"/>
    <property type="molecule type" value="Genomic_DNA"/>
</dbReference>
<dbReference type="Proteomes" id="UP000230407">
    <property type="component" value="Unassembled WGS sequence"/>
</dbReference>
<keyword evidence="3" id="KW-1185">Reference proteome</keyword>
<dbReference type="AlphaFoldDB" id="A0A2M8LT03"/>